<reference evidence="12" key="1">
    <citation type="submission" date="2020-09" db="EMBL/GenBank/DDBJ databases">
        <authorList>
            <person name="Yoon J.-W."/>
        </authorList>
    </citation>
    <scope>NUCLEOTIDE SEQUENCE</scope>
    <source>
        <strain evidence="12">KMU-158</strain>
    </source>
</reference>
<evidence type="ECO:0000313" key="13">
    <source>
        <dbReference type="Proteomes" id="UP000610558"/>
    </source>
</evidence>
<evidence type="ECO:0000256" key="9">
    <source>
        <dbReference type="ARBA" id="ARBA00025772"/>
    </source>
</evidence>
<dbReference type="GO" id="GO:0015628">
    <property type="term" value="P:protein secretion by the type II secretion system"/>
    <property type="evidence" value="ECO:0007669"/>
    <property type="project" value="InterPro"/>
</dbReference>
<accession>A0A927GXD0</accession>
<dbReference type="Pfam" id="PF12019">
    <property type="entry name" value="GspH"/>
    <property type="match status" value="1"/>
</dbReference>
<dbReference type="InterPro" id="IPR045584">
    <property type="entry name" value="Pilin-like"/>
</dbReference>
<feature type="domain" description="General secretion pathway GspH" evidence="11">
    <location>
        <begin position="32"/>
        <end position="142"/>
    </location>
</feature>
<evidence type="ECO:0000256" key="4">
    <source>
        <dbReference type="ARBA" id="ARBA00022481"/>
    </source>
</evidence>
<keyword evidence="6" id="KW-0812">Transmembrane</keyword>
<dbReference type="GO" id="GO:0015627">
    <property type="term" value="C:type II protein secretion system complex"/>
    <property type="evidence" value="ECO:0007669"/>
    <property type="project" value="InterPro"/>
</dbReference>
<protein>
    <recommendedName>
        <fullName evidence="2">Type II secretion system protein H</fullName>
    </recommendedName>
    <alternativeName>
        <fullName evidence="10">General secretion pathway protein H</fullName>
    </alternativeName>
</protein>
<gene>
    <name evidence="12" type="ORF">IB286_12775</name>
</gene>
<keyword evidence="13" id="KW-1185">Reference proteome</keyword>
<evidence type="ECO:0000256" key="3">
    <source>
        <dbReference type="ARBA" id="ARBA00022475"/>
    </source>
</evidence>
<dbReference type="Proteomes" id="UP000610558">
    <property type="component" value="Unassembled WGS sequence"/>
</dbReference>
<evidence type="ECO:0000256" key="8">
    <source>
        <dbReference type="ARBA" id="ARBA00023136"/>
    </source>
</evidence>
<evidence type="ECO:0000313" key="12">
    <source>
        <dbReference type="EMBL" id="MBD2859877.1"/>
    </source>
</evidence>
<dbReference type="AlphaFoldDB" id="A0A927GXD0"/>
<evidence type="ECO:0000259" key="11">
    <source>
        <dbReference type="Pfam" id="PF12019"/>
    </source>
</evidence>
<evidence type="ECO:0000256" key="1">
    <source>
        <dbReference type="ARBA" id="ARBA00004377"/>
    </source>
</evidence>
<keyword evidence="4" id="KW-0488">Methylation</keyword>
<keyword evidence="8" id="KW-0472">Membrane</keyword>
<comment type="caution">
    <text evidence="12">The sequence shown here is derived from an EMBL/GenBank/DDBJ whole genome shotgun (WGS) entry which is preliminary data.</text>
</comment>
<dbReference type="Gene3D" id="3.55.40.10">
    <property type="entry name" value="minor pseudopilin epsh domain"/>
    <property type="match status" value="1"/>
</dbReference>
<dbReference type="GO" id="GO:0005886">
    <property type="term" value="C:plasma membrane"/>
    <property type="evidence" value="ECO:0007669"/>
    <property type="project" value="UniProtKB-SubCell"/>
</dbReference>
<proteinExistence type="inferred from homology"/>
<comment type="similarity">
    <text evidence="9">Belongs to the GSP H family.</text>
</comment>
<dbReference type="InterPro" id="IPR022346">
    <property type="entry name" value="T2SS_GspH"/>
</dbReference>
<evidence type="ECO:0000256" key="2">
    <source>
        <dbReference type="ARBA" id="ARBA00021549"/>
    </source>
</evidence>
<dbReference type="EMBL" id="JACXLD010000008">
    <property type="protein sequence ID" value="MBD2859877.1"/>
    <property type="molecule type" value="Genomic_DNA"/>
</dbReference>
<evidence type="ECO:0000256" key="6">
    <source>
        <dbReference type="ARBA" id="ARBA00022692"/>
    </source>
</evidence>
<keyword evidence="5" id="KW-0997">Cell inner membrane</keyword>
<comment type="subcellular location">
    <subcellularLocation>
        <location evidence="1">Cell inner membrane</location>
        <topology evidence="1">Single-pass membrane protein</topology>
    </subcellularLocation>
</comment>
<evidence type="ECO:0000256" key="5">
    <source>
        <dbReference type="ARBA" id="ARBA00022519"/>
    </source>
</evidence>
<evidence type="ECO:0000256" key="7">
    <source>
        <dbReference type="ARBA" id="ARBA00022989"/>
    </source>
</evidence>
<keyword evidence="7" id="KW-1133">Transmembrane helix</keyword>
<organism evidence="12 13">
    <name type="scientific">Spongiibacter pelagi</name>
    <dbReference type="NCBI Taxonomy" id="2760804"/>
    <lineage>
        <taxon>Bacteria</taxon>
        <taxon>Pseudomonadati</taxon>
        <taxon>Pseudomonadota</taxon>
        <taxon>Gammaproteobacteria</taxon>
        <taxon>Cellvibrionales</taxon>
        <taxon>Spongiibacteraceae</taxon>
        <taxon>Spongiibacter</taxon>
    </lineage>
</organism>
<sequence length="155" mass="16705">MIVVISVLGILSAVAIPSMNDFIVSSRASAEVRSLMRFVASARSEAIAQAQPVSISRISDNWSGGWRSWIDVNGNGQYDAGETLKQQSAIGSKSSISIKQTDAAISTFRFNSEGFLDSAAVIAIEYRSYPEKCSVDRNMTLNLSGQLTLSERSCS</sequence>
<name>A0A927GXD0_9GAMM</name>
<evidence type="ECO:0000256" key="10">
    <source>
        <dbReference type="ARBA" id="ARBA00030775"/>
    </source>
</evidence>
<dbReference type="SUPFAM" id="SSF54523">
    <property type="entry name" value="Pili subunits"/>
    <property type="match status" value="1"/>
</dbReference>
<keyword evidence="3" id="KW-1003">Cell membrane</keyword>